<proteinExistence type="predicted"/>
<feature type="region of interest" description="Disordered" evidence="1">
    <location>
        <begin position="22"/>
        <end position="105"/>
    </location>
</feature>
<evidence type="ECO:0000313" key="3">
    <source>
        <dbReference type="EMBL" id="CAE8588438.1"/>
    </source>
</evidence>
<reference evidence="3" key="1">
    <citation type="submission" date="2021-02" db="EMBL/GenBank/DDBJ databases">
        <authorList>
            <person name="Dougan E. K."/>
            <person name="Rhodes N."/>
            <person name="Thang M."/>
            <person name="Chan C."/>
        </authorList>
    </citation>
    <scope>NUCLEOTIDE SEQUENCE</scope>
</reference>
<feature type="non-terminal residue" evidence="3">
    <location>
        <position position="1"/>
    </location>
</feature>
<feature type="signal peptide" evidence="2">
    <location>
        <begin position="1"/>
        <end position="19"/>
    </location>
</feature>
<feature type="chain" id="PRO_5032289155" evidence="2">
    <location>
        <begin position="20"/>
        <end position="105"/>
    </location>
</feature>
<dbReference type="Proteomes" id="UP000654075">
    <property type="component" value="Unassembled WGS sequence"/>
</dbReference>
<feature type="compositionally biased region" description="Low complexity" evidence="1">
    <location>
        <begin position="46"/>
        <end position="61"/>
    </location>
</feature>
<evidence type="ECO:0000256" key="1">
    <source>
        <dbReference type="SAM" id="MobiDB-lite"/>
    </source>
</evidence>
<accession>A0A813DS36</accession>
<gene>
    <name evidence="3" type="ORF">PGLA1383_LOCUS7239</name>
</gene>
<evidence type="ECO:0000256" key="2">
    <source>
        <dbReference type="SAM" id="SignalP"/>
    </source>
</evidence>
<sequence>AKLLSSALAATSLGSAAFAAGGLGRGRARPSNPLSSFPSVGRHCLGTGSQSTPSSSSSQRPVDSRPTDCSNNNDNNNNYNNKNNNKNNNYNNNNNSSESAWAVGR</sequence>
<keyword evidence="2" id="KW-0732">Signal</keyword>
<name>A0A813DS36_POLGL</name>
<feature type="non-terminal residue" evidence="3">
    <location>
        <position position="105"/>
    </location>
</feature>
<dbReference type="EMBL" id="CAJNNV010003133">
    <property type="protein sequence ID" value="CAE8588438.1"/>
    <property type="molecule type" value="Genomic_DNA"/>
</dbReference>
<organism evidence="3 4">
    <name type="scientific">Polarella glacialis</name>
    <name type="common">Dinoflagellate</name>
    <dbReference type="NCBI Taxonomy" id="89957"/>
    <lineage>
        <taxon>Eukaryota</taxon>
        <taxon>Sar</taxon>
        <taxon>Alveolata</taxon>
        <taxon>Dinophyceae</taxon>
        <taxon>Suessiales</taxon>
        <taxon>Suessiaceae</taxon>
        <taxon>Polarella</taxon>
    </lineage>
</organism>
<evidence type="ECO:0000313" key="4">
    <source>
        <dbReference type="Proteomes" id="UP000654075"/>
    </source>
</evidence>
<keyword evidence="4" id="KW-1185">Reference proteome</keyword>
<comment type="caution">
    <text evidence="3">The sequence shown here is derived from an EMBL/GenBank/DDBJ whole genome shotgun (WGS) entry which is preliminary data.</text>
</comment>
<protein>
    <submittedName>
        <fullName evidence="3">Uncharacterized protein</fullName>
    </submittedName>
</protein>
<feature type="compositionally biased region" description="Low complexity" evidence="1">
    <location>
        <begin position="71"/>
        <end position="95"/>
    </location>
</feature>
<dbReference type="AlphaFoldDB" id="A0A813DS36"/>